<evidence type="ECO:0000256" key="2">
    <source>
        <dbReference type="ARBA" id="ARBA00022670"/>
    </source>
</evidence>
<keyword evidence="14" id="KW-1185">Reference proteome</keyword>
<dbReference type="PANTHER" id="PTHR43221:SF2">
    <property type="entry name" value="PROTEASE HTPX HOMOLOG"/>
    <property type="match status" value="1"/>
</dbReference>
<keyword evidence="7 11" id="KW-1133">Transmembrane helix</keyword>
<protein>
    <submittedName>
        <fullName evidence="13">M48 family metallopeptidase</fullName>
        <ecNumber evidence="13">3.4.24.-</ecNumber>
    </submittedName>
</protein>
<evidence type="ECO:0000259" key="12">
    <source>
        <dbReference type="Pfam" id="PF01435"/>
    </source>
</evidence>
<dbReference type="Gene3D" id="3.30.2010.10">
    <property type="entry name" value="Metalloproteases ('zincins'), catalytic domain"/>
    <property type="match status" value="1"/>
</dbReference>
<reference evidence="13 14" key="1">
    <citation type="journal article" date="2019" name="Int. J. Syst. Evol. Microbiol.">
        <title>The Global Catalogue of Microorganisms (GCM) 10K type strain sequencing project: providing services to taxonomists for standard genome sequencing and annotation.</title>
        <authorList>
            <consortium name="The Broad Institute Genomics Platform"/>
            <consortium name="The Broad Institute Genome Sequencing Center for Infectious Disease"/>
            <person name="Wu L."/>
            <person name="Ma J."/>
        </authorList>
    </citation>
    <scope>NUCLEOTIDE SEQUENCE [LARGE SCALE GENOMIC DNA]</scope>
    <source>
        <strain evidence="13 14">JCM 30072</strain>
    </source>
</reference>
<evidence type="ECO:0000256" key="9">
    <source>
        <dbReference type="ARBA" id="ARBA00023136"/>
    </source>
</evidence>
<evidence type="ECO:0000256" key="8">
    <source>
        <dbReference type="ARBA" id="ARBA00023049"/>
    </source>
</evidence>
<evidence type="ECO:0000256" key="7">
    <source>
        <dbReference type="ARBA" id="ARBA00022989"/>
    </source>
</evidence>
<dbReference type="GO" id="GO:0008237">
    <property type="term" value="F:metallopeptidase activity"/>
    <property type="evidence" value="ECO:0007669"/>
    <property type="project" value="UniProtKB-KW"/>
</dbReference>
<organism evidence="13 14">
    <name type="scientific">Halovenus salina</name>
    <dbReference type="NCBI Taxonomy" id="1510225"/>
    <lineage>
        <taxon>Archaea</taxon>
        <taxon>Methanobacteriati</taxon>
        <taxon>Methanobacteriota</taxon>
        <taxon>Stenosarchaea group</taxon>
        <taxon>Halobacteria</taxon>
        <taxon>Halobacteriales</taxon>
        <taxon>Haloarculaceae</taxon>
        <taxon>Halovenus</taxon>
    </lineage>
</organism>
<evidence type="ECO:0000256" key="6">
    <source>
        <dbReference type="ARBA" id="ARBA00022833"/>
    </source>
</evidence>
<feature type="transmembrane region" description="Helical" evidence="11">
    <location>
        <begin position="27"/>
        <end position="53"/>
    </location>
</feature>
<dbReference type="PANTHER" id="PTHR43221">
    <property type="entry name" value="PROTEASE HTPX"/>
    <property type="match status" value="1"/>
</dbReference>
<gene>
    <name evidence="13" type="ORF">ACFQQG_02070</name>
</gene>
<dbReference type="GO" id="GO:0046872">
    <property type="term" value="F:metal ion binding"/>
    <property type="evidence" value="ECO:0007669"/>
    <property type="project" value="UniProtKB-KW"/>
</dbReference>
<dbReference type="Proteomes" id="UP001596445">
    <property type="component" value="Unassembled WGS sequence"/>
</dbReference>
<dbReference type="GO" id="GO:0006508">
    <property type="term" value="P:proteolysis"/>
    <property type="evidence" value="ECO:0007669"/>
    <property type="project" value="UniProtKB-KW"/>
</dbReference>
<evidence type="ECO:0000256" key="11">
    <source>
        <dbReference type="SAM" id="Phobius"/>
    </source>
</evidence>
<dbReference type="GeneID" id="76629005"/>
<dbReference type="EMBL" id="JBHSZI010000001">
    <property type="protein sequence ID" value="MFC7057181.1"/>
    <property type="molecule type" value="Genomic_DNA"/>
</dbReference>
<dbReference type="Pfam" id="PF01435">
    <property type="entry name" value="Peptidase_M48"/>
    <property type="match status" value="1"/>
</dbReference>
<evidence type="ECO:0000256" key="4">
    <source>
        <dbReference type="ARBA" id="ARBA00022723"/>
    </source>
</evidence>
<keyword evidence="6 10" id="KW-0862">Zinc</keyword>
<keyword evidence="3 11" id="KW-0812">Transmembrane</keyword>
<keyword evidence="5 10" id="KW-0378">Hydrolase</keyword>
<comment type="cofactor">
    <cofactor evidence="10">
        <name>Zn(2+)</name>
        <dbReference type="ChEBI" id="CHEBI:29105"/>
    </cofactor>
    <text evidence="10">Binds 1 zinc ion per subunit.</text>
</comment>
<proteinExistence type="inferred from homology"/>
<evidence type="ECO:0000313" key="13">
    <source>
        <dbReference type="EMBL" id="MFC7057181.1"/>
    </source>
</evidence>
<name>A0ABD5VV47_9EURY</name>
<feature type="domain" description="Peptidase M48" evidence="12">
    <location>
        <begin position="175"/>
        <end position="395"/>
    </location>
</feature>
<accession>A0ABD5VV47</accession>
<keyword evidence="2 10" id="KW-0645">Protease</keyword>
<evidence type="ECO:0000256" key="1">
    <source>
        <dbReference type="ARBA" id="ARBA00022475"/>
    </source>
</evidence>
<keyword evidence="4" id="KW-0479">Metal-binding</keyword>
<dbReference type="InterPro" id="IPR050083">
    <property type="entry name" value="HtpX_protease"/>
</dbReference>
<keyword evidence="9 11" id="KW-0472">Membrane</keyword>
<evidence type="ECO:0000256" key="3">
    <source>
        <dbReference type="ARBA" id="ARBA00022692"/>
    </source>
</evidence>
<dbReference type="AlphaFoldDB" id="A0ABD5VV47"/>
<keyword evidence="8 10" id="KW-0482">Metalloprotease</keyword>
<feature type="transmembrane region" description="Helical" evidence="11">
    <location>
        <begin position="105"/>
        <end position="126"/>
    </location>
</feature>
<keyword evidence="1" id="KW-1003">Cell membrane</keyword>
<comment type="caution">
    <text evidence="13">The sequence shown here is derived from an EMBL/GenBank/DDBJ whole genome shotgun (WGS) entry which is preliminary data.</text>
</comment>
<evidence type="ECO:0000313" key="14">
    <source>
        <dbReference type="Proteomes" id="UP001596445"/>
    </source>
</evidence>
<dbReference type="EC" id="3.4.24.-" evidence="13"/>
<evidence type="ECO:0000256" key="5">
    <source>
        <dbReference type="ARBA" id="ARBA00022801"/>
    </source>
</evidence>
<sequence length="398" mass="43247">MVVASLLCLVSVGILLAAEVVLATAISGFVLLLMGVFGISLLALAAFGVFVFLSWRLVIAGLHQVTSPGILTRRLSEGDPVYGPVQRVGKSLWEPPSIRNRSRGLTILAGAGVGLILVQALGQAVFGPSDVVAVSIASGTLIVVGYTAWLIRDELHSTGSIRTQLEDEYDLISDPEREQDVSRRLQRLAAQANCQAPAVEIGASRLPQAATVGYRPQNSAILVSQGLLDSLDDQEIDAVLAHELAHLLNRDAAVLTALSFPRVKAQGFVHLTQRVEGSDGDVFLFPLLLLAAPIYVVNRLVVPTVTRYREYVADQAAAELTGNPTAMASALSTLDREYTVRSPRDLRVQWSTAAFGIVPPPWEERKFFDRTAKFLYRRLLGTHPPTDERIERLQTQIE</sequence>
<comment type="similarity">
    <text evidence="10">Belongs to the peptidase M48 family.</text>
</comment>
<evidence type="ECO:0000256" key="10">
    <source>
        <dbReference type="RuleBase" id="RU003983"/>
    </source>
</evidence>
<dbReference type="RefSeq" id="WP_267162911.1">
    <property type="nucleotide sequence ID" value="NZ_CP112972.1"/>
</dbReference>
<feature type="transmembrane region" description="Helical" evidence="11">
    <location>
        <begin position="132"/>
        <end position="151"/>
    </location>
</feature>
<dbReference type="InterPro" id="IPR001915">
    <property type="entry name" value="Peptidase_M48"/>
</dbReference>